<comment type="caution">
    <text evidence="3">The sequence shown here is derived from an EMBL/GenBank/DDBJ whole genome shotgun (WGS) entry which is preliminary data.</text>
</comment>
<feature type="region of interest" description="Disordered" evidence="1">
    <location>
        <begin position="167"/>
        <end position="203"/>
    </location>
</feature>
<dbReference type="SMART" id="SM00355">
    <property type="entry name" value="ZnF_C2H2"/>
    <property type="match status" value="2"/>
</dbReference>
<evidence type="ECO:0000313" key="4">
    <source>
        <dbReference type="Proteomes" id="UP001302602"/>
    </source>
</evidence>
<feature type="compositionally biased region" description="Basic residues" evidence="1">
    <location>
        <begin position="324"/>
        <end position="338"/>
    </location>
</feature>
<dbReference type="AlphaFoldDB" id="A0AAN6U697"/>
<evidence type="ECO:0000313" key="3">
    <source>
        <dbReference type="EMBL" id="KAK4126775.1"/>
    </source>
</evidence>
<dbReference type="InterPro" id="IPR013087">
    <property type="entry name" value="Znf_C2H2_type"/>
</dbReference>
<keyword evidence="4" id="KW-1185">Reference proteome</keyword>
<reference evidence="3" key="2">
    <citation type="submission" date="2023-05" db="EMBL/GenBank/DDBJ databases">
        <authorList>
            <consortium name="Lawrence Berkeley National Laboratory"/>
            <person name="Steindorff A."/>
            <person name="Hensen N."/>
            <person name="Bonometti L."/>
            <person name="Westerberg I."/>
            <person name="Brannstrom I.O."/>
            <person name="Guillou S."/>
            <person name="Cros-Aarteil S."/>
            <person name="Calhoun S."/>
            <person name="Haridas S."/>
            <person name="Kuo A."/>
            <person name="Mondo S."/>
            <person name="Pangilinan J."/>
            <person name="Riley R."/>
            <person name="Labutti K."/>
            <person name="Andreopoulos B."/>
            <person name="Lipzen A."/>
            <person name="Chen C."/>
            <person name="Yanf M."/>
            <person name="Daum C."/>
            <person name="Ng V."/>
            <person name="Clum A."/>
            <person name="Ohm R."/>
            <person name="Martin F."/>
            <person name="Silar P."/>
            <person name="Natvig D."/>
            <person name="Lalanne C."/>
            <person name="Gautier V."/>
            <person name="Ament-Velasquez S.L."/>
            <person name="Kruys A."/>
            <person name="Hutchinson M.I."/>
            <person name="Powell A.J."/>
            <person name="Barry K."/>
            <person name="Miller A.N."/>
            <person name="Grigoriev I.V."/>
            <person name="Debuchy R."/>
            <person name="Gladieux P."/>
            <person name="Thoren M.H."/>
            <person name="Johannesson H."/>
        </authorList>
    </citation>
    <scope>NUCLEOTIDE SEQUENCE</scope>
    <source>
        <strain evidence="3">CBS 731.68</strain>
    </source>
</reference>
<proteinExistence type="predicted"/>
<sequence>MTHTTPYAQSDFPCLLQEEEGEWVWVPKKIITPAISTTPANHQTPKYRSFSAGSVETQACALSSSWAVSPHAISPTYSPLRNDISSMHSGSPTESILEGFDTDLVLRTSAPLENMDAWWTAPALDSNAVSSALFTNMDWMDPELFSGLDLGMVPELPLTMPGISPSSSVYGSQSVSDGSITPLPPLTPPSLPSPADSPASYPPTAPALSQPLQCFEVPCTLFSGRSGLRSVHACPTVSANHLHRYLKDNSNFPLPPRNKKHERKHRQPSFYCPLPHCGKGHSDKRALARHLWAQHPDFARESNTRSEKVKCSHPGCPYEGRKDNFKRHMQRHEKKGER</sequence>
<dbReference type="RefSeq" id="XP_062650546.1">
    <property type="nucleotide sequence ID" value="XM_062795994.1"/>
</dbReference>
<feature type="compositionally biased region" description="Low complexity" evidence="1">
    <location>
        <begin position="167"/>
        <end position="181"/>
    </location>
</feature>
<feature type="region of interest" description="Disordered" evidence="1">
    <location>
        <begin position="303"/>
        <end position="338"/>
    </location>
</feature>
<feature type="domain" description="C2H2-type" evidence="2">
    <location>
        <begin position="309"/>
        <end position="332"/>
    </location>
</feature>
<evidence type="ECO:0000256" key="1">
    <source>
        <dbReference type="SAM" id="MobiDB-lite"/>
    </source>
</evidence>
<reference evidence="3" key="1">
    <citation type="journal article" date="2023" name="Mol. Phylogenet. Evol.">
        <title>Genome-scale phylogeny and comparative genomics of the fungal order Sordariales.</title>
        <authorList>
            <person name="Hensen N."/>
            <person name="Bonometti L."/>
            <person name="Westerberg I."/>
            <person name="Brannstrom I.O."/>
            <person name="Guillou S."/>
            <person name="Cros-Aarteil S."/>
            <person name="Calhoun S."/>
            <person name="Haridas S."/>
            <person name="Kuo A."/>
            <person name="Mondo S."/>
            <person name="Pangilinan J."/>
            <person name="Riley R."/>
            <person name="LaButti K."/>
            <person name="Andreopoulos B."/>
            <person name="Lipzen A."/>
            <person name="Chen C."/>
            <person name="Yan M."/>
            <person name="Daum C."/>
            <person name="Ng V."/>
            <person name="Clum A."/>
            <person name="Steindorff A."/>
            <person name="Ohm R.A."/>
            <person name="Martin F."/>
            <person name="Silar P."/>
            <person name="Natvig D.O."/>
            <person name="Lalanne C."/>
            <person name="Gautier V."/>
            <person name="Ament-Velasquez S.L."/>
            <person name="Kruys A."/>
            <person name="Hutchinson M.I."/>
            <person name="Powell A.J."/>
            <person name="Barry K."/>
            <person name="Miller A.N."/>
            <person name="Grigoriev I.V."/>
            <person name="Debuchy R."/>
            <person name="Gladieux P."/>
            <person name="Hiltunen Thoren M."/>
            <person name="Johannesson H."/>
        </authorList>
    </citation>
    <scope>NUCLEOTIDE SEQUENCE</scope>
    <source>
        <strain evidence="3">CBS 731.68</strain>
    </source>
</reference>
<dbReference type="GeneID" id="87832762"/>
<accession>A0AAN6U697</accession>
<organism evidence="3 4">
    <name type="scientific">Parathielavia appendiculata</name>
    <dbReference type="NCBI Taxonomy" id="2587402"/>
    <lineage>
        <taxon>Eukaryota</taxon>
        <taxon>Fungi</taxon>
        <taxon>Dikarya</taxon>
        <taxon>Ascomycota</taxon>
        <taxon>Pezizomycotina</taxon>
        <taxon>Sordariomycetes</taxon>
        <taxon>Sordariomycetidae</taxon>
        <taxon>Sordariales</taxon>
        <taxon>Chaetomiaceae</taxon>
        <taxon>Parathielavia</taxon>
    </lineage>
</organism>
<dbReference type="Proteomes" id="UP001302602">
    <property type="component" value="Unassembled WGS sequence"/>
</dbReference>
<dbReference type="EMBL" id="MU853224">
    <property type="protein sequence ID" value="KAK4126775.1"/>
    <property type="molecule type" value="Genomic_DNA"/>
</dbReference>
<protein>
    <recommendedName>
        <fullName evidence="2">C2H2-type domain-containing protein</fullName>
    </recommendedName>
</protein>
<feature type="compositionally biased region" description="Pro residues" evidence="1">
    <location>
        <begin position="182"/>
        <end position="192"/>
    </location>
</feature>
<feature type="domain" description="C2H2-type" evidence="2">
    <location>
        <begin position="270"/>
        <end position="295"/>
    </location>
</feature>
<evidence type="ECO:0000259" key="2">
    <source>
        <dbReference type="SMART" id="SM00355"/>
    </source>
</evidence>
<name>A0AAN6U697_9PEZI</name>
<gene>
    <name evidence="3" type="ORF">N657DRAFT_677509</name>
</gene>